<evidence type="ECO:0000313" key="3">
    <source>
        <dbReference type="Proteomes" id="UP000288805"/>
    </source>
</evidence>
<dbReference type="Proteomes" id="UP000288805">
    <property type="component" value="Unassembled WGS sequence"/>
</dbReference>
<feature type="chain" id="PRO_5019197855" evidence="1">
    <location>
        <begin position="25"/>
        <end position="122"/>
    </location>
</feature>
<sequence length="122" mass="13123">MGSAWRRAKLALGFNMCVYVPATAEEEDSADRLSDAALLSPAMPMTPTPSSGGLRLSKSASRSSKVCVAVTESSFITFMFGSAKMEGKGKEMGSWVSCFCAVLVCKKEETQLSQVILNWDLI</sequence>
<accession>A0A438HIN8</accession>
<dbReference type="OrthoDB" id="687730at2759"/>
<feature type="signal peptide" evidence="1">
    <location>
        <begin position="1"/>
        <end position="24"/>
    </location>
</feature>
<name>A0A438HIN8_VITVI</name>
<comment type="caution">
    <text evidence="2">The sequence shown here is derived from an EMBL/GenBank/DDBJ whole genome shotgun (WGS) entry which is preliminary data.</text>
</comment>
<organism evidence="2 3">
    <name type="scientific">Vitis vinifera</name>
    <name type="common">Grape</name>
    <dbReference type="NCBI Taxonomy" id="29760"/>
    <lineage>
        <taxon>Eukaryota</taxon>
        <taxon>Viridiplantae</taxon>
        <taxon>Streptophyta</taxon>
        <taxon>Embryophyta</taxon>
        <taxon>Tracheophyta</taxon>
        <taxon>Spermatophyta</taxon>
        <taxon>Magnoliopsida</taxon>
        <taxon>eudicotyledons</taxon>
        <taxon>Gunneridae</taxon>
        <taxon>Pentapetalae</taxon>
        <taxon>rosids</taxon>
        <taxon>Vitales</taxon>
        <taxon>Vitaceae</taxon>
        <taxon>Viteae</taxon>
        <taxon>Vitis</taxon>
    </lineage>
</organism>
<reference evidence="2 3" key="1">
    <citation type="journal article" date="2018" name="PLoS Genet.">
        <title>Population sequencing reveals clonal diversity and ancestral inbreeding in the grapevine cultivar Chardonnay.</title>
        <authorList>
            <person name="Roach M.J."/>
            <person name="Johnson D.L."/>
            <person name="Bohlmann J."/>
            <person name="van Vuuren H.J."/>
            <person name="Jones S.J."/>
            <person name="Pretorius I.S."/>
            <person name="Schmidt S.A."/>
            <person name="Borneman A.R."/>
        </authorList>
    </citation>
    <scope>NUCLEOTIDE SEQUENCE [LARGE SCALE GENOMIC DNA]</scope>
    <source>
        <strain evidence="3">cv. Chardonnay</strain>
        <tissue evidence="2">Leaf</tissue>
    </source>
</reference>
<protein>
    <submittedName>
        <fullName evidence="2">Uncharacterized protein</fullName>
    </submittedName>
</protein>
<dbReference type="EMBL" id="QGNW01000217">
    <property type="protein sequence ID" value="RVW84322.1"/>
    <property type="molecule type" value="Genomic_DNA"/>
</dbReference>
<dbReference type="AlphaFoldDB" id="A0A438HIN8"/>
<evidence type="ECO:0000313" key="2">
    <source>
        <dbReference type="EMBL" id="RVW84322.1"/>
    </source>
</evidence>
<evidence type="ECO:0000256" key="1">
    <source>
        <dbReference type="SAM" id="SignalP"/>
    </source>
</evidence>
<keyword evidence="1" id="KW-0732">Signal</keyword>
<proteinExistence type="predicted"/>
<gene>
    <name evidence="2" type="ORF">CK203_036677</name>
</gene>